<dbReference type="AlphaFoldDB" id="A0A3E3K3Z9"/>
<accession>A0A3E3K3Z9</accession>
<evidence type="ECO:0000313" key="1">
    <source>
        <dbReference type="EMBL" id="RGE88805.1"/>
    </source>
</evidence>
<dbReference type="Proteomes" id="UP000261080">
    <property type="component" value="Unassembled WGS sequence"/>
</dbReference>
<evidence type="ECO:0000313" key="2">
    <source>
        <dbReference type="Proteomes" id="UP000261080"/>
    </source>
</evidence>
<reference evidence="1 2" key="1">
    <citation type="submission" date="2018-08" db="EMBL/GenBank/DDBJ databases">
        <title>A genome reference for cultivated species of the human gut microbiota.</title>
        <authorList>
            <person name="Zou Y."/>
            <person name="Xue W."/>
            <person name="Luo G."/>
        </authorList>
    </citation>
    <scope>NUCLEOTIDE SEQUENCE [LARGE SCALE GENOMIC DNA]</scope>
    <source>
        <strain evidence="1 2">AF37-2AT</strain>
    </source>
</reference>
<name>A0A3E3K3Z9_9FIRM</name>
<keyword evidence="2" id="KW-1185">Reference proteome</keyword>
<proteinExistence type="predicted"/>
<dbReference type="EMBL" id="QVLX01000002">
    <property type="protein sequence ID" value="RGE88805.1"/>
    <property type="molecule type" value="Genomic_DNA"/>
</dbReference>
<sequence length="170" mass="20021">MDYETGQVRFDKEKWKQFGETYFVALKKFRQQEQYTEEPTYRISHMNEVDLSSEETHFQVMPDLDGRKMAAVSAYGAVGMLSNKKEIGYNFLMGFLYNKTEDGKWTEEAKLQGIPVQEDCLNFMRFPDEQMEAVRKGFREMEGAYFITNVEKNMRDALVEENQVGLPEWD</sequence>
<organism evidence="1 2">
    <name type="scientific">Sellimonas intestinalis</name>
    <dbReference type="NCBI Taxonomy" id="1653434"/>
    <lineage>
        <taxon>Bacteria</taxon>
        <taxon>Bacillati</taxon>
        <taxon>Bacillota</taxon>
        <taxon>Clostridia</taxon>
        <taxon>Lachnospirales</taxon>
        <taxon>Lachnospiraceae</taxon>
        <taxon>Sellimonas</taxon>
    </lineage>
</organism>
<gene>
    <name evidence="1" type="ORF">DW016_04620</name>
</gene>
<comment type="caution">
    <text evidence="1">The sequence shown here is derived from an EMBL/GenBank/DDBJ whole genome shotgun (WGS) entry which is preliminary data.</text>
</comment>
<protein>
    <submittedName>
        <fullName evidence="1">Uncharacterized protein</fullName>
    </submittedName>
</protein>